<organism evidence="2 3">
    <name type="scientific">Cyclobacterium jeungdonense</name>
    <dbReference type="NCBI Taxonomy" id="708087"/>
    <lineage>
        <taxon>Bacteria</taxon>
        <taxon>Pseudomonadati</taxon>
        <taxon>Bacteroidota</taxon>
        <taxon>Cytophagia</taxon>
        <taxon>Cytophagales</taxon>
        <taxon>Cyclobacteriaceae</taxon>
        <taxon>Cyclobacterium</taxon>
    </lineage>
</organism>
<dbReference type="PANTHER" id="PTHR45947">
    <property type="entry name" value="SULFOQUINOVOSYL TRANSFERASE SQD2"/>
    <property type="match status" value="1"/>
</dbReference>
<dbReference type="InterPro" id="IPR050194">
    <property type="entry name" value="Glycosyltransferase_grp1"/>
</dbReference>
<gene>
    <name evidence="2" type="ORF">QWZ15_13600</name>
</gene>
<name>A0ABT8C7T2_9BACT</name>
<accession>A0ABT8C7T2</accession>
<dbReference type="GO" id="GO:0016757">
    <property type="term" value="F:glycosyltransferase activity"/>
    <property type="evidence" value="ECO:0007669"/>
    <property type="project" value="UniProtKB-KW"/>
</dbReference>
<dbReference type="Gene3D" id="3.40.50.2000">
    <property type="entry name" value="Glycogen Phosphorylase B"/>
    <property type="match status" value="2"/>
</dbReference>
<protein>
    <submittedName>
        <fullName evidence="2">Glycosyltransferase family 4 protein</fullName>
        <ecNumber evidence="2">2.4.-.-</ecNumber>
    </submittedName>
</protein>
<comment type="caution">
    <text evidence="2">The sequence shown here is derived from an EMBL/GenBank/DDBJ whole genome shotgun (WGS) entry which is preliminary data.</text>
</comment>
<dbReference type="PANTHER" id="PTHR45947:SF13">
    <property type="entry name" value="TRANSFERASE"/>
    <property type="match status" value="1"/>
</dbReference>
<evidence type="ECO:0000259" key="1">
    <source>
        <dbReference type="Pfam" id="PF00534"/>
    </source>
</evidence>
<keyword evidence="3" id="KW-1185">Reference proteome</keyword>
<reference evidence="3" key="1">
    <citation type="journal article" date="2019" name="Int. J. Syst. Evol. Microbiol.">
        <title>The Global Catalogue of Microorganisms (GCM) 10K type strain sequencing project: providing services to taxonomists for standard genome sequencing and annotation.</title>
        <authorList>
            <consortium name="The Broad Institute Genomics Platform"/>
            <consortium name="The Broad Institute Genome Sequencing Center for Infectious Disease"/>
            <person name="Wu L."/>
            <person name="Ma J."/>
        </authorList>
    </citation>
    <scope>NUCLEOTIDE SEQUENCE [LARGE SCALE GENOMIC DNA]</scope>
    <source>
        <strain evidence="3">CECT 7706</strain>
    </source>
</reference>
<dbReference type="InterPro" id="IPR001296">
    <property type="entry name" value="Glyco_trans_1"/>
</dbReference>
<dbReference type="EMBL" id="JAUFQS010000013">
    <property type="protein sequence ID" value="MDN3688869.1"/>
    <property type="molecule type" value="Genomic_DNA"/>
</dbReference>
<evidence type="ECO:0000313" key="3">
    <source>
        <dbReference type="Proteomes" id="UP001236663"/>
    </source>
</evidence>
<dbReference type="CDD" id="cd03801">
    <property type="entry name" value="GT4_PimA-like"/>
    <property type="match status" value="1"/>
</dbReference>
<sequence>MKLLFSHPTGNENVRAASTGFLESDLLAEFHTCVAIFPGSLLDNLGNIEILSEIRRRKFDIRLKPFTYQWPWKEMLRLTALKLGSSSLVKHEVGVFSVDAVYRNLDQRIATRLKSSRLNEIDGVFGYEDGILHTFQESDRLGLLKFYDLPTGHWRAARKLLAVERKRRPDWSSTFTGFADSPIKLTRKDEEIRLASRIFTASKFTASTLLDFPEPLPPIEIIPYGYPPISKMRKISAYSGKKTLKLLFVGRLSQQKGLADLFEAIEGLESAISLTIVGKKPHEFCTALNKSLEKHTWIPSLSNDQVKELMGQHDILVFPSLFDGFGLVITEAMSQGTPVITTERTAGPDLINHGENGWLFRAGHFLELRALLEDLLQHPKHIIEVGRAAKESASLRPWKKYQEELCEAILKNY</sequence>
<dbReference type="SUPFAM" id="SSF53756">
    <property type="entry name" value="UDP-Glycosyltransferase/glycogen phosphorylase"/>
    <property type="match status" value="1"/>
</dbReference>
<dbReference type="Proteomes" id="UP001236663">
    <property type="component" value="Unassembled WGS sequence"/>
</dbReference>
<keyword evidence="2" id="KW-0328">Glycosyltransferase</keyword>
<dbReference type="Pfam" id="PF00534">
    <property type="entry name" value="Glycos_transf_1"/>
    <property type="match status" value="1"/>
</dbReference>
<proteinExistence type="predicted"/>
<dbReference type="EC" id="2.4.-.-" evidence="2"/>
<keyword evidence="2" id="KW-0808">Transferase</keyword>
<evidence type="ECO:0000313" key="2">
    <source>
        <dbReference type="EMBL" id="MDN3688869.1"/>
    </source>
</evidence>
<feature type="domain" description="Glycosyl transferase family 1" evidence="1">
    <location>
        <begin position="241"/>
        <end position="390"/>
    </location>
</feature>
<dbReference type="RefSeq" id="WP_163385558.1">
    <property type="nucleotide sequence ID" value="NZ_JAUFQS010000013.1"/>
</dbReference>